<evidence type="ECO:0000256" key="6">
    <source>
        <dbReference type="ARBA" id="ARBA00023136"/>
    </source>
</evidence>
<proteinExistence type="evidence at transcript level"/>
<evidence type="ECO:0000256" key="8">
    <source>
        <dbReference type="ARBA" id="ARBA00023224"/>
    </source>
</evidence>
<evidence type="ECO:0000313" key="10">
    <source>
        <dbReference type="EMBL" id="WPO56446.1"/>
    </source>
</evidence>
<keyword evidence="3" id="KW-0812">Transmembrane</keyword>
<dbReference type="GO" id="GO:0004984">
    <property type="term" value="F:olfactory receptor activity"/>
    <property type="evidence" value="ECO:0007669"/>
    <property type="project" value="InterPro"/>
</dbReference>
<evidence type="ECO:0000256" key="1">
    <source>
        <dbReference type="ARBA" id="ARBA00004141"/>
    </source>
</evidence>
<organism evidence="10">
    <name type="scientific">Leucinodes orbonalis</name>
    <dbReference type="NCBI Taxonomy" id="711050"/>
    <lineage>
        <taxon>Eukaryota</taxon>
        <taxon>Metazoa</taxon>
        <taxon>Ecdysozoa</taxon>
        <taxon>Arthropoda</taxon>
        <taxon>Hexapoda</taxon>
        <taxon>Insecta</taxon>
        <taxon>Pterygota</taxon>
        <taxon>Neoptera</taxon>
        <taxon>Endopterygota</taxon>
        <taxon>Lepidoptera</taxon>
        <taxon>Glossata</taxon>
        <taxon>Ditrysia</taxon>
        <taxon>Pyraloidea</taxon>
        <taxon>Crambidae</taxon>
        <taxon>Spilomelinae</taxon>
        <taxon>Leucinodes</taxon>
    </lineage>
</organism>
<accession>A0AAU0QML5</accession>
<feature type="chain" id="PRO_5043725944" evidence="9">
    <location>
        <begin position="19"/>
        <end position="127"/>
    </location>
</feature>
<keyword evidence="8" id="KW-0807">Transducer</keyword>
<feature type="signal peptide" evidence="9">
    <location>
        <begin position="1"/>
        <end position="18"/>
    </location>
</feature>
<reference evidence="10" key="1">
    <citation type="submission" date="2023-05" db="EMBL/GenBank/DDBJ databases">
        <authorList>
            <person name="Pathak J."/>
            <person name="Thiruvengadam V."/>
            <person name="Gracy G.R."/>
            <person name="M M."/>
        </authorList>
    </citation>
    <scope>NUCLEOTIDE SEQUENCE</scope>
    <source>
        <tissue evidence="10">Head and antenna</tissue>
    </source>
</reference>
<evidence type="ECO:0000256" key="7">
    <source>
        <dbReference type="ARBA" id="ARBA00023170"/>
    </source>
</evidence>
<protein>
    <submittedName>
        <fullName evidence="10">Odorant receptor</fullName>
    </submittedName>
</protein>
<keyword evidence="7 10" id="KW-0675">Receptor</keyword>
<dbReference type="GO" id="GO:0005549">
    <property type="term" value="F:odorant binding"/>
    <property type="evidence" value="ECO:0007669"/>
    <property type="project" value="InterPro"/>
</dbReference>
<evidence type="ECO:0000256" key="9">
    <source>
        <dbReference type="SAM" id="SignalP"/>
    </source>
</evidence>
<keyword evidence="6" id="KW-0472">Membrane</keyword>
<dbReference type="PANTHER" id="PTHR21137">
    <property type="entry name" value="ODORANT RECEPTOR"/>
    <property type="match status" value="1"/>
</dbReference>
<keyword evidence="4" id="KW-0552">Olfaction</keyword>
<keyword evidence="9" id="KW-0732">Signal</keyword>
<dbReference type="GO" id="GO:0007165">
    <property type="term" value="P:signal transduction"/>
    <property type="evidence" value="ECO:0007669"/>
    <property type="project" value="UniProtKB-KW"/>
</dbReference>
<sequence>MLLGSLVICALGFNVTMGDSAEIPGCLLFLSSVLVQIFMMSVFGEKMIGESTKVGAAAFDCKWYNMDNKSKKTLLLIITRSFKPQHLTAYKFSVISYASFTKIINTSWSYFTILRTVYTPPESMQLN</sequence>
<comment type="subcellular location">
    <subcellularLocation>
        <location evidence="1">Membrane</location>
        <topology evidence="1">Multi-pass membrane protein</topology>
    </subcellularLocation>
</comment>
<dbReference type="EMBL" id="OQ970339">
    <property type="protein sequence ID" value="WPO56446.1"/>
    <property type="molecule type" value="mRNA"/>
</dbReference>
<keyword evidence="5" id="KW-1133">Transmembrane helix</keyword>
<keyword evidence="2" id="KW-0716">Sensory transduction</keyword>
<evidence type="ECO:0000256" key="2">
    <source>
        <dbReference type="ARBA" id="ARBA00022606"/>
    </source>
</evidence>
<evidence type="ECO:0000256" key="4">
    <source>
        <dbReference type="ARBA" id="ARBA00022725"/>
    </source>
</evidence>
<name>A0AAU0QML5_9NEOP</name>
<dbReference type="PANTHER" id="PTHR21137:SF44">
    <property type="entry name" value="ODORANT RECEPTOR 13A-RELATED"/>
    <property type="match status" value="1"/>
</dbReference>
<evidence type="ECO:0000256" key="3">
    <source>
        <dbReference type="ARBA" id="ARBA00022692"/>
    </source>
</evidence>
<evidence type="ECO:0000256" key="5">
    <source>
        <dbReference type="ARBA" id="ARBA00022989"/>
    </source>
</evidence>
<dbReference type="AlphaFoldDB" id="A0AAU0QML5"/>
<dbReference type="InterPro" id="IPR004117">
    <property type="entry name" value="7tm6_olfct_rcpt"/>
</dbReference>
<dbReference type="Pfam" id="PF02949">
    <property type="entry name" value="7tm_6"/>
    <property type="match status" value="1"/>
</dbReference>
<dbReference type="GO" id="GO:0005886">
    <property type="term" value="C:plasma membrane"/>
    <property type="evidence" value="ECO:0007669"/>
    <property type="project" value="TreeGrafter"/>
</dbReference>